<name>A0A9X3HTP6_9VIBR</name>
<evidence type="ECO:0000313" key="2">
    <source>
        <dbReference type="Proteomes" id="UP001155586"/>
    </source>
</evidence>
<organism evidence="1 2">
    <name type="scientific">Vibrio paucivorans</name>
    <dbReference type="NCBI Taxonomy" id="2829489"/>
    <lineage>
        <taxon>Bacteria</taxon>
        <taxon>Pseudomonadati</taxon>
        <taxon>Pseudomonadota</taxon>
        <taxon>Gammaproteobacteria</taxon>
        <taxon>Vibrionales</taxon>
        <taxon>Vibrionaceae</taxon>
        <taxon>Vibrio</taxon>
    </lineage>
</organism>
<protein>
    <submittedName>
        <fullName evidence="1">Uncharacterized protein</fullName>
    </submittedName>
</protein>
<dbReference type="RefSeq" id="WP_265688522.1">
    <property type="nucleotide sequence ID" value="NZ_JAKRRX010000106.1"/>
</dbReference>
<comment type="caution">
    <text evidence="1">The sequence shown here is derived from an EMBL/GenBank/DDBJ whole genome shotgun (WGS) entry which is preliminary data.</text>
</comment>
<sequence>MIVFKGHWYSLSGAELNLEPLYLKNSMPASLVVAARSVGANVILVHNHHRWALLDVDEERRLLVINES</sequence>
<gene>
    <name evidence="1" type="ORF">MD483_15990</name>
</gene>
<evidence type="ECO:0000313" key="1">
    <source>
        <dbReference type="EMBL" id="MCW8335322.1"/>
    </source>
</evidence>
<keyword evidence="2" id="KW-1185">Reference proteome</keyword>
<accession>A0A9X3HTP6</accession>
<dbReference type="AlphaFoldDB" id="A0A9X3HTP6"/>
<proteinExistence type="predicted"/>
<reference evidence="1" key="1">
    <citation type="submission" date="2022-02" db="EMBL/GenBank/DDBJ databases">
        <title>Vibrio sp. nov., a new bacterium isolated from Bohai sea, China.</title>
        <authorList>
            <person name="Yuan Y."/>
        </authorList>
    </citation>
    <scope>NUCLEOTIDE SEQUENCE</scope>
    <source>
        <strain evidence="1">DBSS07</strain>
    </source>
</reference>
<dbReference type="Proteomes" id="UP001155586">
    <property type="component" value="Unassembled WGS sequence"/>
</dbReference>
<dbReference type="EMBL" id="JAKRRX010000106">
    <property type="protein sequence ID" value="MCW8335322.1"/>
    <property type="molecule type" value="Genomic_DNA"/>
</dbReference>